<evidence type="ECO:0000313" key="4">
    <source>
        <dbReference type="Proteomes" id="UP001279734"/>
    </source>
</evidence>
<dbReference type="EMBL" id="BSYO01000002">
    <property type="protein sequence ID" value="GMH00506.1"/>
    <property type="molecule type" value="Genomic_DNA"/>
</dbReference>
<gene>
    <name evidence="3" type="ORF">Nepgr_002345</name>
</gene>
<feature type="region of interest" description="Disordered" evidence="1">
    <location>
        <begin position="260"/>
        <end position="279"/>
    </location>
</feature>
<keyword evidence="2" id="KW-0812">Transmembrane</keyword>
<dbReference type="Proteomes" id="UP001279734">
    <property type="component" value="Unassembled WGS sequence"/>
</dbReference>
<dbReference type="PANTHER" id="PTHR34797:SF1">
    <property type="entry name" value="ATG8-INTERACTING PROTEIN 2"/>
    <property type="match status" value="1"/>
</dbReference>
<feature type="transmembrane region" description="Helical" evidence="2">
    <location>
        <begin position="301"/>
        <end position="318"/>
    </location>
</feature>
<name>A0AAD3P634_NEPGR</name>
<keyword evidence="2" id="KW-0472">Membrane</keyword>
<keyword evidence="2" id="KW-1133">Transmembrane helix</keyword>
<dbReference type="PANTHER" id="PTHR34797">
    <property type="entry name" value="ATG8-INTERACTING PROTEIN 2"/>
    <property type="match status" value="1"/>
</dbReference>
<protein>
    <submittedName>
        <fullName evidence="3">Uncharacterized protein</fullName>
    </submittedName>
</protein>
<comment type="caution">
    <text evidence="3">The sequence shown here is derived from an EMBL/GenBank/DDBJ whole genome shotgun (WGS) entry which is preliminary data.</text>
</comment>
<evidence type="ECO:0000313" key="3">
    <source>
        <dbReference type="EMBL" id="GMH00506.1"/>
    </source>
</evidence>
<evidence type="ECO:0000256" key="1">
    <source>
        <dbReference type="SAM" id="MobiDB-lite"/>
    </source>
</evidence>
<organism evidence="3 4">
    <name type="scientific">Nepenthes gracilis</name>
    <name type="common">Slender pitcher plant</name>
    <dbReference type="NCBI Taxonomy" id="150966"/>
    <lineage>
        <taxon>Eukaryota</taxon>
        <taxon>Viridiplantae</taxon>
        <taxon>Streptophyta</taxon>
        <taxon>Embryophyta</taxon>
        <taxon>Tracheophyta</taxon>
        <taxon>Spermatophyta</taxon>
        <taxon>Magnoliopsida</taxon>
        <taxon>eudicotyledons</taxon>
        <taxon>Gunneridae</taxon>
        <taxon>Pentapetalae</taxon>
        <taxon>Caryophyllales</taxon>
        <taxon>Nepenthaceae</taxon>
        <taxon>Nepenthes</taxon>
    </lineage>
</organism>
<proteinExistence type="predicted"/>
<keyword evidence="4" id="KW-1185">Reference proteome</keyword>
<accession>A0AAD3P634</accession>
<reference evidence="3" key="1">
    <citation type="submission" date="2023-05" db="EMBL/GenBank/DDBJ databases">
        <title>Nepenthes gracilis genome sequencing.</title>
        <authorList>
            <person name="Fukushima K."/>
        </authorList>
    </citation>
    <scope>NUCLEOTIDE SEQUENCE</scope>
    <source>
        <strain evidence="3">SING2019-196</strain>
    </source>
</reference>
<dbReference type="AlphaFoldDB" id="A0AAD3P634"/>
<feature type="region of interest" description="Disordered" evidence="1">
    <location>
        <begin position="48"/>
        <end position="68"/>
    </location>
</feature>
<sequence>MKNVGHGKTRFLRFPKDCFVFSPEFQSTRRTSAVGCIQSRLPKILKMADSKGTGTSTPVPDNEEEEMNSRGNGWEVVSLTASAYAAAPGPYGVESVHEEKGNSINEGEAETSQPLFMSKHFVFSPGLHENLPIEHENTVMQKEEKEGEQMITEMHEHGGRSLQKEVENLSIAGLNAPEDFSGVQLFDGKGGRLSVHDMGFDEATSLHGMNIISKEQDIYGCDKYSSFHSETTVDGSIMHDDSAVTSDLTEPIDSCIDPSVCLSQSQEPGKEDKDDASELPSEAWWKRGVACLCAHAKETNAIWSVFIAAAVMGLVILGQRWQQEKQKWQHSLNNEESGKTLPALSRLKDVIIGGGRRGSYLRNSASVDR</sequence>
<dbReference type="InterPro" id="IPR040304">
    <property type="entry name" value="ATG8-IP-1/2"/>
</dbReference>
<evidence type="ECO:0000256" key="2">
    <source>
        <dbReference type="SAM" id="Phobius"/>
    </source>
</evidence>